<name>A0A1M6BCA7_9FLAO</name>
<keyword evidence="8" id="KW-0675">Receptor</keyword>
<dbReference type="SUPFAM" id="SSF49464">
    <property type="entry name" value="Carboxypeptidase regulatory domain-like"/>
    <property type="match status" value="1"/>
</dbReference>
<feature type="chain" id="PRO_5012454904" evidence="5">
    <location>
        <begin position="19"/>
        <end position="911"/>
    </location>
</feature>
<dbReference type="InterPro" id="IPR008969">
    <property type="entry name" value="CarboxyPept-like_regulatory"/>
</dbReference>
<dbReference type="RefSeq" id="WP_073308557.1">
    <property type="nucleotide sequence ID" value="NZ_FQZI01000001.1"/>
</dbReference>
<dbReference type="SUPFAM" id="SSF56935">
    <property type="entry name" value="Porins"/>
    <property type="match status" value="1"/>
</dbReference>
<sequence length="911" mass="101046">MRSRLTILFLLFSLITFAQKTSVSGVVSDKDLKGEPLPFANVSIKGTTQGASTDIDGKYAIEVAPGTHTIVFSFLGYESKEVTFTITEGQNKTINETLGSGSVTMEDVLVKATVSREKESALLLEQKKAIEIKQNIGAQELSRKGVGDVATAVAKTSGVSKQEGSNNVYVRGLGDRYNSTSINGLPVPSNDPEKKNIALDIFTTDIVEYISIDKVYSSKVSGDFAGGNVDISTKNYKGKGLLEVSIGSSANTNAVKKAGDFNLQQGPNEFGYTTYGKPANGLNAYNFENSLAPKGVMPIGGNLNIKAGKSFNIGKEGRLNLFSTGGFSNNYQYREGINQSVDAQGTFLKGLYQEKTSYSTNTTGMFNANYSINSSHKIGYNFLFVNSSDQTRDIYNGFLRDQAEDGTGLVQRATYTQNQLLVNQLIGNHKIGNKWELDWGGSLDVITGNMPDRTQNTLKRHETLDGYRFVQNAPSDNHRYYQNLKENEIAARLSLSYKFGADDKGKITVGYNGRLKERDFEAFQYNFRIRTNHIGSGTTTIVDPSNLDLFFNQTNYENNFFSIIAYAGYKPQVYSGEQNIHAGYLNLEYKLSEKLSAVVGVRGEKIEQNVKWKTQFDPEGGKNKLNRNEILPNLVVKYELNEKQNLRFGASKTYTLPQFKERALFVYEDVTEIKRGNPYLYSSQNYNADLKWELFPKNDELLSVTAFGKYIIDPMNEITMASSTNDITYANTGDWGHVYGIELEARKNIFDFSTEKTNKLSVGLNVSYMKTNQELNGEKVAKETKGTISTNLTSKEAGFTGASDLLLNTDVSYNLTGNNDKGLTATLAYNYYSDRLYALGVEQKGNLIDKGMGTLDFILKTKLNQNLGLNLSAKNFLNPEFKRIQENIGGSVPVLTYKKGVFFGLSLDYKF</sequence>
<evidence type="ECO:0000256" key="5">
    <source>
        <dbReference type="SAM" id="SignalP"/>
    </source>
</evidence>
<feature type="domain" description="TonB-dependent receptor-like beta-barrel" evidence="6">
    <location>
        <begin position="460"/>
        <end position="875"/>
    </location>
</feature>
<dbReference type="Pfam" id="PF00593">
    <property type="entry name" value="TonB_dep_Rec_b-barrel"/>
    <property type="match status" value="1"/>
</dbReference>
<keyword evidence="3" id="KW-0998">Cell outer membrane</keyword>
<accession>A0A1M6BCA7</accession>
<keyword evidence="5" id="KW-0732">Signal</keyword>
<keyword evidence="9" id="KW-1185">Reference proteome</keyword>
<evidence type="ECO:0000259" key="7">
    <source>
        <dbReference type="Pfam" id="PF07715"/>
    </source>
</evidence>
<feature type="signal peptide" evidence="5">
    <location>
        <begin position="1"/>
        <end position="18"/>
    </location>
</feature>
<gene>
    <name evidence="8" type="ORF">SAMN05444363_0670</name>
</gene>
<feature type="domain" description="TonB-dependent receptor plug" evidence="7">
    <location>
        <begin position="133"/>
        <end position="226"/>
    </location>
</feature>
<dbReference type="PANTHER" id="PTHR40980:SF5">
    <property type="entry name" value="TONB-DEPENDENT RECEPTOR"/>
    <property type="match status" value="1"/>
</dbReference>
<dbReference type="Pfam" id="PF13715">
    <property type="entry name" value="CarbopepD_reg_2"/>
    <property type="match status" value="1"/>
</dbReference>
<comment type="similarity">
    <text evidence="4">Belongs to the TonB-dependent receptor family.</text>
</comment>
<dbReference type="OrthoDB" id="9768470at2"/>
<dbReference type="InterPro" id="IPR037066">
    <property type="entry name" value="Plug_dom_sf"/>
</dbReference>
<dbReference type="GO" id="GO:0009279">
    <property type="term" value="C:cell outer membrane"/>
    <property type="evidence" value="ECO:0007669"/>
    <property type="project" value="UniProtKB-SubCell"/>
</dbReference>
<proteinExistence type="inferred from homology"/>
<dbReference type="STRING" id="415425.SAMN05444363_0670"/>
<dbReference type="EMBL" id="FQZI01000001">
    <property type="protein sequence ID" value="SHI46359.1"/>
    <property type="molecule type" value="Genomic_DNA"/>
</dbReference>
<dbReference type="InterPro" id="IPR000531">
    <property type="entry name" value="Beta-barrel_TonB"/>
</dbReference>
<keyword evidence="2 4" id="KW-0472">Membrane</keyword>
<comment type="subcellular location">
    <subcellularLocation>
        <location evidence="1 4">Cell outer membrane</location>
    </subcellularLocation>
</comment>
<dbReference type="Gene3D" id="2.170.130.10">
    <property type="entry name" value="TonB-dependent receptor, plug domain"/>
    <property type="match status" value="1"/>
</dbReference>
<evidence type="ECO:0000256" key="2">
    <source>
        <dbReference type="ARBA" id="ARBA00023136"/>
    </source>
</evidence>
<protein>
    <submittedName>
        <fullName evidence="8">Outer membrane receptor proteins, mostly Fe transport</fullName>
    </submittedName>
</protein>
<evidence type="ECO:0000259" key="6">
    <source>
        <dbReference type="Pfam" id="PF00593"/>
    </source>
</evidence>
<dbReference type="InterPro" id="IPR036942">
    <property type="entry name" value="Beta-barrel_TonB_sf"/>
</dbReference>
<dbReference type="InterPro" id="IPR012910">
    <property type="entry name" value="Plug_dom"/>
</dbReference>
<evidence type="ECO:0000256" key="4">
    <source>
        <dbReference type="RuleBase" id="RU003357"/>
    </source>
</evidence>
<dbReference type="Pfam" id="PF07715">
    <property type="entry name" value="Plug"/>
    <property type="match status" value="1"/>
</dbReference>
<reference evidence="9" key="1">
    <citation type="submission" date="2016-11" db="EMBL/GenBank/DDBJ databases">
        <authorList>
            <person name="Varghese N."/>
            <person name="Submissions S."/>
        </authorList>
    </citation>
    <scope>NUCLEOTIDE SEQUENCE [LARGE SCALE GENOMIC DNA]</scope>
    <source>
        <strain evidence="9">DSM 18829</strain>
    </source>
</reference>
<dbReference type="PANTHER" id="PTHR40980">
    <property type="entry name" value="PLUG DOMAIN-CONTAINING PROTEIN"/>
    <property type="match status" value="1"/>
</dbReference>
<evidence type="ECO:0000313" key="8">
    <source>
        <dbReference type="EMBL" id="SHI46359.1"/>
    </source>
</evidence>
<dbReference type="AlphaFoldDB" id="A0A1M6BCA7"/>
<dbReference type="Gene3D" id="2.60.40.1120">
    <property type="entry name" value="Carboxypeptidase-like, regulatory domain"/>
    <property type="match status" value="1"/>
</dbReference>
<keyword evidence="4" id="KW-0798">TonB box</keyword>
<organism evidence="8 9">
    <name type="scientific">Flavobacterium terrae</name>
    <dbReference type="NCBI Taxonomy" id="415425"/>
    <lineage>
        <taxon>Bacteria</taxon>
        <taxon>Pseudomonadati</taxon>
        <taxon>Bacteroidota</taxon>
        <taxon>Flavobacteriia</taxon>
        <taxon>Flavobacteriales</taxon>
        <taxon>Flavobacteriaceae</taxon>
        <taxon>Flavobacterium</taxon>
    </lineage>
</organism>
<evidence type="ECO:0000313" key="9">
    <source>
        <dbReference type="Proteomes" id="UP000184488"/>
    </source>
</evidence>
<evidence type="ECO:0000256" key="1">
    <source>
        <dbReference type="ARBA" id="ARBA00004442"/>
    </source>
</evidence>
<evidence type="ECO:0000256" key="3">
    <source>
        <dbReference type="ARBA" id="ARBA00023237"/>
    </source>
</evidence>
<dbReference type="Proteomes" id="UP000184488">
    <property type="component" value="Unassembled WGS sequence"/>
</dbReference>
<dbReference type="Gene3D" id="2.40.170.20">
    <property type="entry name" value="TonB-dependent receptor, beta-barrel domain"/>
    <property type="match status" value="1"/>
</dbReference>